<accession>A0A251RTW8</accession>
<dbReference type="EMBL" id="CM007906">
    <property type="protein sequence ID" value="OTF87898.1"/>
    <property type="molecule type" value="Genomic_DNA"/>
</dbReference>
<name>A0A251RTW8_HELAN</name>
<evidence type="ECO:0000313" key="1">
    <source>
        <dbReference type="EMBL" id="OTF87898.1"/>
    </source>
</evidence>
<dbReference type="Proteomes" id="UP000215914">
    <property type="component" value="Chromosome 17"/>
</dbReference>
<keyword evidence="2" id="KW-1185">Reference proteome</keyword>
<proteinExistence type="predicted"/>
<reference evidence="2" key="1">
    <citation type="journal article" date="2017" name="Nature">
        <title>The sunflower genome provides insights into oil metabolism, flowering and Asterid evolution.</title>
        <authorList>
            <person name="Badouin H."/>
            <person name="Gouzy J."/>
            <person name="Grassa C.J."/>
            <person name="Murat F."/>
            <person name="Staton S.E."/>
            <person name="Cottret L."/>
            <person name="Lelandais-Briere C."/>
            <person name="Owens G.L."/>
            <person name="Carrere S."/>
            <person name="Mayjonade B."/>
            <person name="Legrand L."/>
            <person name="Gill N."/>
            <person name="Kane N.C."/>
            <person name="Bowers J.E."/>
            <person name="Hubner S."/>
            <person name="Bellec A."/>
            <person name="Berard A."/>
            <person name="Berges H."/>
            <person name="Blanchet N."/>
            <person name="Boniface M.C."/>
            <person name="Brunel D."/>
            <person name="Catrice O."/>
            <person name="Chaidir N."/>
            <person name="Claudel C."/>
            <person name="Donnadieu C."/>
            <person name="Faraut T."/>
            <person name="Fievet G."/>
            <person name="Helmstetter N."/>
            <person name="King M."/>
            <person name="Knapp S.J."/>
            <person name="Lai Z."/>
            <person name="Le Paslier M.C."/>
            <person name="Lippi Y."/>
            <person name="Lorenzon L."/>
            <person name="Mandel J.R."/>
            <person name="Marage G."/>
            <person name="Marchand G."/>
            <person name="Marquand E."/>
            <person name="Bret-Mestries E."/>
            <person name="Morien E."/>
            <person name="Nambeesan S."/>
            <person name="Nguyen T."/>
            <person name="Pegot-Espagnet P."/>
            <person name="Pouilly N."/>
            <person name="Raftis F."/>
            <person name="Sallet E."/>
            <person name="Schiex T."/>
            <person name="Thomas J."/>
            <person name="Vandecasteele C."/>
            <person name="Vares D."/>
            <person name="Vear F."/>
            <person name="Vautrin S."/>
            <person name="Crespi M."/>
            <person name="Mangin B."/>
            <person name="Burke J.M."/>
            <person name="Salse J."/>
            <person name="Munos S."/>
            <person name="Vincourt P."/>
            <person name="Rieseberg L.H."/>
            <person name="Langlade N.B."/>
        </authorList>
    </citation>
    <scope>NUCLEOTIDE SEQUENCE [LARGE SCALE GENOMIC DNA]</scope>
    <source>
        <strain evidence="2">cv. SF193</strain>
    </source>
</reference>
<gene>
    <name evidence="1" type="ORF">HannXRQ_Chr17g0567041</name>
</gene>
<protein>
    <submittedName>
        <fullName evidence="1">Uncharacterized protein</fullName>
    </submittedName>
</protein>
<dbReference type="InParanoid" id="A0A251RTW8"/>
<organism evidence="1 2">
    <name type="scientific">Helianthus annuus</name>
    <name type="common">Common sunflower</name>
    <dbReference type="NCBI Taxonomy" id="4232"/>
    <lineage>
        <taxon>Eukaryota</taxon>
        <taxon>Viridiplantae</taxon>
        <taxon>Streptophyta</taxon>
        <taxon>Embryophyta</taxon>
        <taxon>Tracheophyta</taxon>
        <taxon>Spermatophyta</taxon>
        <taxon>Magnoliopsida</taxon>
        <taxon>eudicotyledons</taxon>
        <taxon>Gunneridae</taxon>
        <taxon>Pentapetalae</taxon>
        <taxon>asterids</taxon>
        <taxon>campanulids</taxon>
        <taxon>Asterales</taxon>
        <taxon>Asteraceae</taxon>
        <taxon>Asteroideae</taxon>
        <taxon>Heliantheae alliance</taxon>
        <taxon>Heliantheae</taxon>
        <taxon>Helianthus</taxon>
    </lineage>
</organism>
<evidence type="ECO:0000313" key="2">
    <source>
        <dbReference type="Proteomes" id="UP000215914"/>
    </source>
</evidence>
<sequence>MHTILRVESLKLSCVVFLLKLPCAVFLEVSFFHTTRLHRGERCSSFGDLHRLQMLPP</sequence>
<dbReference type="AlphaFoldDB" id="A0A251RTW8"/>